<evidence type="ECO:0000256" key="1">
    <source>
        <dbReference type="SAM" id="Phobius"/>
    </source>
</evidence>
<dbReference type="Gene3D" id="3.30.70.2970">
    <property type="entry name" value="Protein of unknown function (DUF541), domain 2"/>
    <property type="match status" value="1"/>
</dbReference>
<dbReference type="PANTHER" id="PTHR34387:SF2">
    <property type="entry name" value="SLR1258 PROTEIN"/>
    <property type="match status" value="1"/>
</dbReference>
<keyword evidence="1" id="KW-0812">Transmembrane</keyword>
<evidence type="ECO:0000313" key="2">
    <source>
        <dbReference type="EMBL" id="UWN57931.1"/>
    </source>
</evidence>
<dbReference type="Gene3D" id="3.30.110.170">
    <property type="entry name" value="Protein of unknown function (DUF541), domain 1"/>
    <property type="match status" value="1"/>
</dbReference>
<evidence type="ECO:0000313" key="3">
    <source>
        <dbReference type="Proteomes" id="UP001059295"/>
    </source>
</evidence>
<dbReference type="EMBL" id="CP102294">
    <property type="protein sequence ID" value="UWN57931.1"/>
    <property type="molecule type" value="Genomic_DNA"/>
</dbReference>
<keyword evidence="3" id="KW-1185">Reference proteome</keyword>
<name>A0ABY5V368_9BACT</name>
<dbReference type="InterPro" id="IPR052022">
    <property type="entry name" value="26kDa_periplasmic_antigen"/>
</dbReference>
<proteinExistence type="predicted"/>
<feature type="transmembrane region" description="Helical" evidence="1">
    <location>
        <begin position="6"/>
        <end position="25"/>
    </location>
</feature>
<keyword evidence="1" id="KW-0472">Membrane</keyword>
<dbReference type="InterPro" id="IPR016907">
    <property type="entry name" value="UCP029033"/>
</dbReference>
<accession>A0ABY5V368</accession>
<reference evidence="2" key="1">
    <citation type="journal article" date="2022" name="Cell">
        <title>Design, construction, and in vivo augmentation of a complex gut microbiome.</title>
        <authorList>
            <person name="Cheng A.G."/>
            <person name="Ho P.Y."/>
            <person name="Aranda-Diaz A."/>
            <person name="Jain S."/>
            <person name="Yu F.B."/>
            <person name="Meng X."/>
            <person name="Wang M."/>
            <person name="Iakiviak M."/>
            <person name="Nagashima K."/>
            <person name="Zhao A."/>
            <person name="Murugkar P."/>
            <person name="Patil A."/>
            <person name="Atabakhsh K."/>
            <person name="Weakley A."/>
            <person name="Yan J."/>
            <person name="Brumbaugh A.R."/>
            <person name="Higginbottom S."/>
            <person name="Dimas A."/>
            <person name="Shiver A.L."/>
            <person name="Deutschbauer A."/>
            <person name="Neff N."/>
            <person name="Sonnenburg J.L."/>
            <person name="Huang K.C."/>
            <person name="Fischbach M.A."/>
        </authorList>
    </citation>
    <scope>NUCLEOTIDE SEQUENCE</scope>
    <source>
        <strain evidence="2">AP11</strain>
    </source>
</reference>
<protein>
    <submittedName>
        <fullName evidence="2">SIMPL domain-containing protein</fullName>
    </submittedName>
</protein>
<gene>
    <name evidence="2" type="ORF">NQ491_03895</name>
</gene>
<dbReference type="InterPro" id="IPR007497">
    <property type="entry name" value="SIMPL/DUF541"/>
</dbReference>
<dbReference type="GeneID" id="82890847"/>
<dbReference type="Pfam" id="PF04402">
    <property type="entry name" value="SIMPL"/>
    <property type="match status" value="1"/>
</dbReference>
<dbReference type="PANTHER" id="PTHR34387">
    <property type="entry name" value="SLR1258 PROTEIN"/>
    <property type="match status" value="1"/>
</dbReference>
<organism evidence="2 3">
    <name type="scientific">Alistipes ihumii AP11</name>
    <dbReference type="NCBI Taxonomy" id="1211813"/>
    <lineage>
        <taxon>Bacteria</taxon>
        <taxon>Pseudomonadati</taxon>
        <taxon>Bacteroidota</taxon>
        <taxon>Bacteroidia</taxon>
        <taxon>Bacteroidales</taxon>
        <taxon>Rikenellaceae</taxon>
        <taxon>Alistipes</taxon>
    </lineage>
</organism>
<keyword evidence="1" id="KW-1133">Transmembrane helix</keyword>
<dbReference type="PIRSF" id="PIRSF029033">
    <property type="entry name" value="UCP029033"/>
    <property type="match status" value="1"/>
</dbReference>
<dbReference type="RefSeq" id="WP_019244621.1">
    <property type="nucleotide sequence ID" value="NZ_CAPH01000001.1"/>
</dbReference>
<sequence>MEDSRIRLAGSAMLAVGVIVAGWLLSGGIRHFKDSERVVTVKGLAEREVKADRVIWPLSYKEVGNDMLALYNAMESANAKIVGFLKSNGIAESEISVAPAEIVDMQAERYVPEGVRYRYNVTGVVTVTTTNVEQVLKLMSRQSDLLKQGVAIASGDYRYTPRFIYTSDALNALKPAMIEEATRNARAAADKFAHDSNSELGKIKSASQGLFSISDRDDNTPSIKTIRVVTTVEYYLKD</sequence>
<dbReference type="Proteomes" id="UP001059295">
    <property type="component" value="Chromosome"/>
</dbReference>